<dbReference type="PROSITE" id="PS00793">
    <property type="entry name" value="DHPS_2"/>
    <property type="match status" value="1"/>
</dbReference>
<dbReference type="GO" id="GO:0004156">
    <property type="term" value="F:dihydropteroate synthase activity"/>
    <property type="evidence" value="ECO:0007669"/>
    <property type="project" value="UniProtKB-EC"/>
</dbReference>
<evidence type="ECO:0000256" key="6">
    <source>
        <dbReference type="ARBA" id="ARBA00022723"/>
    </source>
</evidence>
<evidence type="ECO:0000256" key="2">
    <source>
        <dbReference type="ARBA" id="ARBA00001946"/>
    </source>
</evidence>
<dbReference type="PROSITE" id="PS50972">
    <property type="entry name" value="PTERIN_BINDING"/>
    <property type="match status" value="1"/>
</dbReference>
<dbReference type="InterPro" id="IPR045031">
    <property type="entry name" value="DHP_synth-like"/>
</dbReference>
<dbReference type="EMBL" id="JBHSVR010000001">
    <property type="protein sequence ID" value="MFC6632852.1"/>
    <property type="molecule type" value="Genomic_DNA"/>
</dbReference>
<evidence type="ECO:0000313" key="12">
    <source>
        <dbReference type="Proteomes" id="UP001596425"/>
    </source>
</evidence>
<evidence type="ECO:0000256" key="8">
    <source>
        <dbReference type="ARBA" id="ARBA00022909"/>
    </source>
</evidence>
<evidence type="ECO:0000256" key="1">
    <source>
        <dbReference type="ARBA" id="ARBA00000012"/>
    </source>
</evidence>
<dbReference type="InterPro" id="IPR000489">
    <property type="entry name" value="Pterin-binding_dom"/>
</dbReference>
<comment type="caution">
    <text evidence="11">The sequence shown here is derived from an EMBL/GenBank/DDBJ whole genome shotgun (WGS) entry which is preliminary data.</text>
</comment>
<comment type="catalytic activity">
    <reaction evidence="1">
        <text>(7,8-dihydropterin-6-yl)methyl diphosphate + 4-aminobenzoate = 7,8-dihydropteroate + diphosphate</text>
        <dbReference type="Rhea" id="RHEA:19949"/>
        <dbReference type="ChEBI" id="CHEBI:17836"/>
        <dbReference type="ChEBI" id="CHEBI:17839"/>
        <dbReference type="ChEBI" id="CHEBI:33019"/>
        <dbReference type="ChEBI" id="CHEBI:72950"/>
        <dbReference type="EC" id="2.5.1.15"/>
    </reaction>
</comment>
<proteinExistence type="inferred from homology"/>
<comment type="function">
    <text evidence="9">Catalyzes the condensation of para-aminobenzoate (pABA) with 6-hydroxymethyl-7,8-dihydropterin diphosphate (DHPt-PP) to form 7,8-dihydropteroate (H2Pte), the immediate precursor of folate derivatives.</text>
</comment>
<dbReference type="Pfam" id="PF00809">
    <property type="entry name" value="Pterin_bind"/>
    <property type="match status" value="1"/>
</dbReference>
<evidence type="ECO:0000313" key="11">
    <source>
        <dbReference type="EMBL" id="MFC6632852.1"/>
    </source>
</evidence>
<dbReference type="InterPro" id="IPR011005">
    <property type="entry name" value="Dihydropteroate_synth-like_sf"/>
</dbReference>
<gene>
    <name evidence="11" type="primary">folP</name>
    <name evidence="11" type="ORF">ACFQBM_06165</name>
</gene>
<dbReference type="EC" id="2.5.1.15" evidence="4 9"/>
<keyword evidence="6 9" id="KW-0479">Metal-binding</keyword>
<dbReference type="CDD" id="cd00739">
    <property type="entry name" value="DHPS"/>
    <property type="match status" value="1"/>
</dbReference>
<dbReference type="NCBIfam" id="TIGR01496">
    <property type="entry name" value="DHPS"/>
    <property type="match status" value="1"/>
</dbReference>
<accession>A0ABW1YLD8</accession>
<evidence type="ECO:0000256" key="9">
    <source>
        <dbReference type="RuleBase" id="RU361205"/>
    </source>
</evidence>
<dbReference type="Proteomes" id="UP001596425">
    <property type="component" value="Unassembled WGS sequence"/>
</dbReference>
<dbReference type="RefSeq" id="WP_193191816.1">
    <property type="nucleotide sequence ID" value="NZ_JACZFR010000023.1"/>
</dbReference>
<organism evidence="11 12">
    <name type="scientific">Microbulbifer taiwanensis</name>
    <dbReference type="NCBI Taxonomy" id="986746"/>
    <lineage>
        <taxon>Bacteria</taxon>
        <taxon>Pseudomonadati</taxon>
        <taxon>Pseudomonadota</taxon>
        <taxon>Gammaproteobacteria</taxon>
        <taxon>Cellvibrionales</taxon>
        <taxon>Microbulbiferaceae</taxon>
        <taxon>Microbulbifer</taxon>
    </lineage>
</organism>
<evidence type="ECO:0000256" key="5">
    <source>
        <dbReference type="ARBA" id="ARBA00022679"/>
    </source>
</evidence>
<dbReference type="PANTHER" id="PTHR20941">
    <property type="entry name" value="FOLATE SYNTHESIS PROTEINS"/>
    <property type="match status" value="1"/>
</dbReference>
<dbReference type="SUPFAM" id="SSF51717">
    <property type="entry name" value="Dihydropteroate synthetase-like"/>
    <property type="match status" value="1"/>
</dbReference>
<evidence type="ECO:0000256" key="3">
    <source>
        <dbReference type="ARBA" id="ARBA00004763"/>
    </source>
</evidence>
<dbReference type="InterPro" id="IPR006390">
    <property type="entry name" value="DHP_synth_dom"/>
</dbReference>
<comment type="cofactor">
    <cofactor evidence="2 9">
        <name>Mg(2+)</name>
        <dbReference type="ChEBI" id="CHEBI:18420"/>
    </cofactor>
</comment>
<protein>
    <recommendedName>
        <fullName evidence="4 9">Dihydropteroate synthase</fullName>
        <shortName evidence="9">DHPS</shortName>
        <ecNumber evidence="4 9">2.5.1.15</ecNumber>
    </recommendedName>
    <alternativeName>
        <fullName evidence="9">Dihydropteroate pyrophosphorylase</fullName>
    </alternativeName>
</protein>
<comment type="pathway">
    <text evidence="3 9">Cofactor biosynthesis; tetrahydrofolate biosynthesis; 7,8-dihydrofolate from 2-amino-4-hydroxy-6-hydroxymethyl-7,8-dihydropteridine diphosphate and 4-aminobenzoate: step 1/2.</text>
</comment>
<keyword evidence="7 9" id="KW-0460">Magnesium</keyword>
<name>A0ABW1YLD8_9GAMM</name>
<feature type="domain" description="Pterin-binding" evidence="10">
    <location>
        <begin position="15"/>
        <end position="278"/>
    </location>
</feature>
<evidence type="ECO:0000259" key="10">
    <source>
        <dbReference type="PROSITE" id="PS50972"/>
    </source>
</evidence>
<dbReference type="PROSITE" id="PS00792">
    <property type="entry name" value="DHPS_1"/>
    <property type="match status" value="1"/>
</dbReference>
<keyword evidence="8 9" id="KW-0289">Folate biosynthesis</keyword>
<dbReference type="PANTHER" id="PTHR20941:SF1">
    <property type="entry name" value="FOLIC ACID SYNTHESIS PROTEIN FOL1"/>
    <property type="match status" value="1"/>
</dbReference>
<dbReference type="Gene3D" id="3.20.20.20">
    <property type="entry name" value="Dihydropteroate synthase-like"/>
    <property type="match status" value="1"/>
</dbReference>
<evidence type="ECO:0000256" key="4">
    <source>
        <dbReference type="ARBA" id="ARBA00012458"/>
    </source>
</evidence>
<keyword evidence="5 9" id="KW-0808">Transferase</keyword>
<evidence type="ECO:0000256" key="7">
    <source>
        <dbReference type="ARBA" id="ARBA00022842"/>
    </source>
</evidence>
<keyword evidence="12" id="KW-1185">Reference proteome</keyword>
<reference evidence="12" key="1">
    <citation type="journal article" date="2019" name="Int. J. Syst. Evol. Microbiol.">
        <title>The Global Catalogue of Microorganisms (GCM) 10K type strain sequencing project: providing services to taxonomists for standard genome sequencing and annotation.</title>
        <authorList>
            <consortium name="The Broad Institute Genomics Platform"/>
            <consortium name="The Broad Institute Genome Sequencing Center for Infectious Disease"/>
            <person name="Wu L."/>
            <person name="Ma J."/>
        </authorList>
    </citation>
    <scope>NUCLEOTIDE SEQUENCE [LARGE SCALE GENOMIC DNA]</scope>
    <source>
        <strain evidence="12">CGMCC 1.13718</strain>
    </source>
</reference>
<sequence length="288" mass="30468">MKITCGKRSLDLTRPVVMGILNTTPDSFSDGGSYFASGALDLDLALRRAEQMLGEGAAIIDVGGESTRPGAAPVSEQEELERVVPVVEAINANLDALVSVDTSTPAVISAAAAAGAGLINDVRALERPGALEAAAATDLPVCLMHMQGQPGNMQRDPHYDDVVAEVGAYLLDRMEACRAVGIDCERIIFDPGFGFGKNDEHHLALLRNLAFFGKLGNGSPSDIPLLVGVSRKSMVGRLLNREVHERLPGSLALAMLAAQRGARILRVHDVAATVDVLKMQQLVDNPSQ</sequence>
<comment type="similarity">
    <text evidence="9">Belongs to the DHPS family.</text>
</comment>